<gene>
    <name evidence="5" type="ORF">CEPIT_LOCUS1804</name>
</gene>
<dbReference type="Pfam" id="PF03870">
    <property type="entry name" value="RNA_pol_Rpb8"/>
    <property type="match status" value="1"/>
</dbReference>
<dbReference type="Gene3D" id="2.40.50.140">
    <property type="entry name" value="Nucleic acid-binding proteins"/>
    <property type="match status" value="1"/>
</dbReference>
<accession>A0AAV0C4R3</accession>
<evidence type="ECO:0000313" key="5">
    <source>
        <dbReference type="EMBL" id="CAH9062176.1"/>
    </source>
</evidence>
<evidence type="ECO:0000256" key="1">
    <source>
        <dbReference type="ARBA" id="ARBA00004123"/>
    </source>
</evidence>
<dbReference type="AlphaFoldDB" id="A0AAV0C4R3"/>
<protein>
    <recommendedName>
        <fullName evidence="7">DNA-directed RNA polymerases I, II, and III subunit RPABC3</fullName>
    </recommendedName>
</protein>
<dbReference type="PANTHER" id="PTHR10917:SF0">
    <property type="entry name" value="DNA-DIRECTED RNA POLYMERASES I, II, AND III SUBUNIT RPABC3"/>
    <property type="match status" value="1"/>
</dbReference>
<keyword evidence="3 4" id="KW-0539">Nucleus</keyword>
<dbReference type="PANTHER" id="PTHR10917">
    <property type="entry name" value="DNA-DIRECTED RNA POLYMERASES I, II, AND III SUBUNIT RPABC3"/>
    <property type="match status" value="1"/>
</dbReference>
<reference evidence="5" key="1">
    <citation type="submission" date="2022-07" db="EMBL/GenBank/DDBJ databases">
        <authorList>
            <person name="Macas J."/>
            <person name="Novak P."/>
            <person name="Neumann P."/>
        </authorList>
    </citation>
    <scope>NUCLEOTIDE SEQUENCE</scope>
</reference>
<dbReference type="SMART" id="SM00658">
    <property type="entry name" value="RPOL8c"/>
    <property type="match status" value="1"/>
</dbReference>
<comment type="similarity">
    <text evidence="2 4">Belongs to the eukaryotic RPB8 RNA polymerase subunit family.</text>
</comment>
<dbReference type="EMBL" id="CAMAPF010000010">
    <property type="protein sequence ID" value="CAH9062176.1"/>
    <property type="molecule type" value="Genomic_DNA"/>
</dbReference>
<dbReference type="InterPro" id="IPR012340">
    <property type="entry name" value="NA-bd_OB-fold"/>
</dbReference>
<dbReference type="GO" id="GO:0006351">
    <property type="term" value="P:DNA-templated transcription"/>
    <property type="evidence" value="ECO:0007669"/>
    <property type="project" value="UniProtKB-UniRule"/>
</dbReference>
<evidence type="ECO:0000313" key="6">
    <source>
        <dbReference type="Proteomes" id="UP001152523"/>
    </source>
</evidence>
<keyword evidence="6" id="KW-1185">Reference proteome</keyword>
<evidence type="ECO:0000256" key="2">
    <source>
        <dbReference type="ARBA" id="ARBA00008912"/>
    </source>
</evidence>
<evidence type="ECO:0000256" key="4">
    <source>
        <dbReference type="PIRNR" id="PIRNR000779"/>
    </source>
</evidence>
<organism evidence="5 6">
    <name type="scientific">Cuscuta epithymum</name>
    <dbReference type="NCBI Taxonomy" id="186058"/>
    <lineage>
        <taxon>Eukaryota</taxon>
        <taxon>Viridiplantae</taxon>
        <taxon>Streptophyta</taxon>
        <taxon>Embryophyta</taxon>
        <taxon>Tracheophyta</taxon>
        <taxon>Spermatophyta</taxon>
        <taxon>Magnoliopsida</taxon>
        <taxon>eudicotyledons</taxon>
        <taxon>Gunneridae</taxon>
        <taxon>Pentapetalae</taxon>
        <taxon>asterids</taxon>
        <taxon>lamiids</taxon>
        <taxon>Solanales</taxon>
        <taxon>Convolvulaceae</taxon>
        <taxon>Cuscuteae</taxon>
        <taxon>Cuscuta</taxon>
        <taxon>Cuscuta subgen. Cuscuta</taxon>
    </lineage>
</organism>
<dbReference type="PIRSF" id="PIRSF000779">
    <property type="entry name" value="RNA_pol_Rpb8"/>
    <property type="match status" value="1"/>
</dbReference>
<proteinExistence type="inferred from homology"/>
<dbReference type="GO" id="GO:0003899">
    <property type="term" value="F:DNA-directed RNA polymerase activity"/>
    <property type="evidence" value="ECO:0007669"/>
    <property type="project" value="UniProtKB-UniRule"/>
</dbReference>
<evidence type="ECO:0000256" key="3">
    <source>
        <dbReference type="ARBA" id="ARBA00023242"/>
    </source>
</evidence>
<dbReference type="Proteomes" id="UP001152523">
    <property type="component" value="Unassembled WGS sequence"/>
</dbReference>
<comment type="caution">
    <text evidence="5">The sequence shown here is derived from an EMBL/GenBank/DDBJ whole genome shotgun (WGS) entry which is preliminary data.</text>
</comment>
<dbReference type="GO" id="GO:0005736">
    <property type="term" value="C:RNA polymerase I complex"/>
    <property type="evidence" value="ECO:0007669"/>
    <property type="project" value="TreeGrafter"/>
</dbReference>
<sequence length="143" mass="16208">MVATLFEDIFTVTEINPEGKIFNNVDRIVAKGNQFEKTMVLDVNSQICHIDVKDKLKIVLVSTINLDGTPDSGYYLQGNRKSLADDYEYVMQGKLYRIPEGNSRDELRLIVSFGGLLMELSADSSIAAKFELDQRLFILIRKI</sequence>
<dbReference type="GO" id="GO:0005665">
    <property type="term" value="C:RNA polymerase II, core complex"/>
    <property type="evidence" value="ECO:0007669"/>
    <property type="project" value="UniProtKB-UniRule"/>
</dbReference>
<name>A0AAV0C4R3_9ASTE</name>
<dbReference type="InterPro" id="IPR005570">
    <property type="entry name" value="RPABC3"/>
</dbReference>
<dbReference type="GO" id="GO:0005666">
    <property type="term" value="C:RNA polymerase III complex"/>
    <property type="evidence" value="ECO:0007669"/>
    <property type="project" value="TreeGrafter"/>
</dbReference>
<comment type="subcellular location">
    <subcellularLocation>
        <location evidence="1">Nucleus</location>
    </subcellularLocation>
</comment>
<dbReference type="SUPFAM" id="SSF50249">
    <property type="entry name" value="Nucleic acid-binding proteins"/>
    <property type="match status" value="1"/>
</dbReference>
<evidence type="ECO:0008006" key="7">
    <source>
        <dbReference type="Google" id="ProtNLM"/>
    </source>
</evidence>